<keyword evidence="2" id="KW-1185">Reference proteome</keyword>
<dbReference type="EMBL" id="CP060633">
    <property type="protein sequence ID" value="QNM02490.1"/>
    <property type="molecule type" value="Genomic_DNA"/>
</dbReference>
<dbReference type="AlphaFoldDB" id="A0A7G9FVA8"/>
<protein>
    <submittedName>
        <fullName evidence="1">Uncharacterized protein</fullName>
    </submittedName>
</protein>
<name>A0A7G9FVA8_9FIRM</name>
<proteinExistence type="predicted"/>
<accession>A0A7G9FVA8</accession>
<dbReference type="InterPro" id="IPR045507">
    <property type="entry name" value="DUF6483"/>
</dbReference>
<evidence type="ECO:0000313" key="2">
    <source>
        <dbReference type="Proteomes" id="UP000515981"/>
    </source>
</evidence>
<reference evidence="1 2" key="1">
    <citation type="submission" date="2020-08" db="EMBL/GenBank/DDBJ databases">
        <authorList>
            <person name="Liu C."/>
            <person name="Sun Q."/>
        </authorList>
    </citation>
    <scope>NUCLEOTIDE SEQUENCE [LARGE SCALE GENOMIC DNA]</scope>
    <source>
        <strain evidence="1 2">NSJ-8</strain>
    </source>
</reference>
<organism evidence="1 2">
    <name type="scientific">Simiaoa sunii</name>
    <dbReference type="NCBI Taxonomy" id="2763672"/>
    <lineage>
        <taxon>Bacteria</taxon>
        <taxon>Bacillati</taxon>
        <taxon>Bacillota</taxon>
        <taxon>Clostridia</taxon>
        <taxon>Lachnospirales</taxon>
        <taxon>Lachnospiraceae</taxon>
        <taxon>Simiaoa</taxon>
    </lineage>
</organism>
<gene>
    <name evidence="1" type="ORF">H9Q77_15860</name>
</gene>
<dbReference type="Proteomes" id="UP000515981">
    <property type="component" value="Chromosome"/>
</dbReference>
<dbReference type="Pfam" id="PF20092">
    <property type="entry name" value="DUF6483"/>
    <property type="match status" value="1"/>
</dbReference>
<dbReference type="RefSeq" id="WP_249326203.1">
    <property type="nucleotide sequence ID" value="NZ_CP060633.1"/>
</dbReference>
<dbReference type="KEGG" id="ssun:H9Q77_15860"/>
<sequence>MENLIDMVDAGEINEAENRLYDLISATDMNSLEVAILFYSYLNDKTDDFLEANDFSRDEIKLGMENVADNFSLNSIAKMFLTDF</sequence>
<evidence type="ECO:0000313" key="1">
    <source>
        <dbReference type="EMBL" id="QNM02490.1"/>
    </source>
</evidence>